<dbReference type="PANTHER" id="PTHR10055">
    <property type="entry name" value="TRYPTOPHANYL-TRNA SYNTHETASE"/>
    <property type="match status" value="1"/>
</dbReference>
<dbReference type="Proteomes" id="UP000595437">
    <property type="component" value="Chromosome 5"/>
</dbReference>
<proteinExistence type="predicted"/>
<gene>
    <name evidence="1" type="ORF">FKW44_008322</name>
</gene>
<name>A0A7T8QU61_CALRO</name>
<evidence type="ECO:0000313" key="2">
    <source>
        <dbReference type="Proteomes" id="UP000595437"/>
    </source>
</evidence>
<sequence>DYTSGELLTGFLKKEVIDILTPIITDHQAKRKTITDEVVKEFMTPRSLKSKIVVDS</sequence>
<dbReference type="EMBL" id="CP045894">
    <property type="protein sequence ID" value="QQP55203.1"/>
    <property type="molecule type" value="Genomic_DNA"/>
</dbReference>
<dbReference type="AlphaFoldDB" id="A0A7T8QU61"/>
<dbReference type="GO" id="GO:0006436">
    <property type="term" value="P:tryptophanyl-tRNA aminoacylation"/>
    <property type="evidence" value="ECO:0007669"/>
    <property type="project" value="TreeGrafter"/>
</dbReference>
<dbReference type="Gene3D" id="1.10.240.10">
    <property type="entry name" value="Tyrosyl-Transfer RNA Synthetase"/>
    <property type="match status" value="1"/>
</dbReference>
<protein>
    <submittedName>
        <fullName evidence="1">Tryptophan--tRNA ligase</fullName>
    </submittedName>
</protein>
<keyword evidence="2" id="KW-1185">Reference proteome</keyword>
<dbReference type="GO" id="GO:0005737">
    <property type="term" value="C:cytoplasm"/>
    <property type="evidence" value="ECO:0007669"/>
    <property type="project" value="TreeGrafter"/>
</dbReference>
<accession>A0A7T8QU61</accession>
<keyword evidence="1" id="KW-0436">Ligase</keyword>
<feature type="non-terminal residue" evidence="1">
    <location>
        <position position="1"/>
    </location>
</feature>
<organism evidence="1 2">
    <name type="scientific">Caligus rogercresseyi</name>
    <name type="common">Sea louse</name>
    <dbReference type="NCBI Taxonomy" id="217165"/>
    <lineage>
        <taxon>Eukaryota</taxon>
        <taxon>Metazoa</taxon>
        <taxon>Ecdysozoa</taxon>
        <taxon>Arthropoda</taxon>
        <taxon>Crustacea</taxon>
        <taxon>Multicrustacea</taxon>
        <taxon>Hexanauplia</taxon>
        <taxon>Copepoda</taxon>
        <taxon>Siphonostomatoida</taxon>
        <taxon>Caligidae</taxon>
        <taxon>Caligus</taxon>
    </lineage>
</organism>
<evidence type="ECO:0000313" key="1">
    <source>
        <dbReference type="EMBL" id="QQP55203.1"/>
    </source>
</evidence>
<dbReference type="PANTHER" id="PTHR10055:SF1">
    <property type="entry name" value="TRYPTOPHAN--TRNA LIGASE, CYTOPLASMIC"/>
    <property type="match status" value="1"/>
</dbReference>
<dbReference type="GO" id="GO:0004830">
    <property type="term" value="F:tryptophan-tRNA ligase activity"/>
    <property type="evidence" value="ECO:0007669"/>
    <property type="project" value="TreeGrafter"/>
</dbReference>
<reference evidence="2" key="1">
    <citation type="submission" date="2021-01" db="EMBL/GenBank/DDBJ databases">
        <title>Caligus Genome Assembly.</title>
        <authorList>
            <person name="Gallardo-Escarate C."/>
        </authorList>
    </citation>
    <scope>NUCLEOTIDE SEQUENCE [LARGE SCALE GENOMIC DNA]</scope>
</reference>
<dbReference type="OrthoDB" id="10261385at2759"/>